<evidence type="ECO:0000313" key="3">
    <source>
        <dbReference type="EMBL" id="MBB6734370.1"/>
    </source>
</evidence>
<comment type="caution">
    <text evidence="3">The sequence shown here is derived from an EMBL/GenBank/DDBJ whole genome shotgun (WGS) entry which is preliminary data.</text>
</comment>
<protein>
    <submittedName>
        <fullName evidence="3">FusB/FusC family EF-G-binding protein</fullName>
    </submittedName>
</protein>
<sequence>MCQPFIRNHQYNQILKQAKLLQKAFETGSDPKVTESVRESALIHVMEAFPDATETQKQTLEQLVSLRSEEQFRDYMRSLEPLMEEFSPVTEQQLKKLFPKVKKLKVPDLSAVDFRYVTYLGWTDVATGKLFLVYRLDGRLVGIEGRFTPANKKGACFLCRRQEEVALFTAVTKSRPAGASPDYYKAIGNYMCTDSEVCNRNLTDTAILEKFVRDVTDFR</sequence>
<organism evidence="3 4">
    <name type="scientific">Cohnella zeiphila</name>
    <dbReference type="NCBI Taxonomy" id="2761120"/>
    <lineage>
        <taxon>Bacteria</taxon>
        <taxon>Bacillati</taxon>
        <taxon>Bacillota</taxon>
        <taxon>Bacilli</taxon>
        <taxon>Bacillales</taxon>
        <taxon>Paenibacillaceae</taxon>
        <taxon>Cohnella</taxon>
    </lineage>
</organism>
<keyword evidence="4" id="KW-1185">Reference proteome</keyword>
<dbReference type="Pfam" id="PF16571">
    <property type="entry name" value="FBP_C"/>
    <property type="match status" value="1"/>
</dbReference>
<evidence type="ECO:0000313" key="4">
    <source>
        <dbReference type="Proteomes" id="UP000564644"/>
    </source>
</evidence>
<accession>A0A7X0ST29</accession>
<dbReference type="InterPro" id="IPR038344">
    <property type="entry name" value="EF-G_N_sf"/>
</dbReference>
<dbReference type="EMBL" id="JACJVO010000033">
    <property type="protein sequence ID" value="MBB6734370.1"/>
    <property type="molecule type" value="Genomic_DNA"/>
</dbReference>
<dbReference type="RefSeq" id="WP_185132035.1">
    <property type="nucleotide sequence ID" value="NZ_JACJVO010000033.1"/>
</dbReference>
<name>A0A7X0ST29_9BACL</name>
<dbReference type="InterPro" id="IPR010841">
    <property type="entry name" value="EF-G-binding_N"/>
</dbReference>
<dbReference type="InterPro" id="IPR032330">
    <property type="entry name" value="EF-G-binding_C"/>
</dbReference>
<dbReference type="CDD" id="cd16342">
    <property type="entry name" value="FusC_FusB"/>
    <property type="match status" value="1"/>
</dbReference>
<feature type="domain" description="Elongation factor G-binding protein N-terminal" evidence="1">
    <location>
        <begin position="5"/>
        <end position="86"/>
    </location>
</feature>
<reference evidence="3 4" key="1">
    <citation type="submission" date="2020-08" db="EMBL/GenBank/DDBJ databases">
        <title>Cohnella phylogeny.</title>
        <authorList>
            <person name="Dunlap C."/>
        </authorList>
    </citation>
    <scope>NUCLEOTIDE SEQUENCE [LARGE SCALE GENOMIC DNA]</scope>
    <source>
        <strain evidence="3 4">CBP 2801</strain>
    </source>
</reference>
<dbReference type="Pfam" id="PF07299">
    <property type="entry name" value="EF-G-binding_N"/>
    <property type="match status" value="1"/>
</dbReference>
<dbReference type="AlphaFoldDB" id="A0A7X0ST29"/>
<dbReference type="Proteomes" id="UP000564644">
    <property type="component" value="Unassembled WGS sequence"/>
</dbReference>
<gene>
    <name evidence="3" type="ORF">H7C18_25935</name>
</gene>
<evidence type="ECO:0000259" key="1">
    <source>
        <dbReference type="Pfam" id="PF07299"/>
    </source>
</evidence>
<evidence type="ECO:0000259" key="2">
    <source>
        <dbReference type="Pfam" id="PF16571"/>
    </source>
</evidence>
<proteinExistence type="predicted"/>
<feature type="domain" description="Elongation factor G-binding protein C-terminal treble-clef zinc-finger" evidence="2">
    <location>
        <begin position="101"/>
        <end position="202"/>
    </location>
</feature>
<dbReference type="Gene3D" id="1.20.1280.250">
    <property type="match status" value="1"/>
</dbReference>